<reference evidence="2" key="1">
    <citation type="journal article" date="2019" name="Int. J. Syst. Evol. Microbiol.">
        <title>The Global Catalogue of Microorganisms (GCM) 10K type strain sequencing project: providing services to taxonomists for standard genome sequencing and annotation.</title>
        <authorList>
            <consortium name="The Broad Institute Genomics Platform"/>
            <consortium name="The Broad Institute Genome Sequencing Center for Infectious Disease"/>
            <person name="Wu L."/>
            <person name="Ma J."/>
        </authorList>
    </citation>
    <scope>NUCLEOTIDE SEQUENCE [LARGE SCALE GENOMIC DNA]</scope>
    <source>
        <strain evidence="2">JCM 17926</strain>
    </source>
</reference>
<evidence type="ECO:0000313" key="2">
    <source>
        <dbReference type="Proteomes" id="UP001500552"/>
    </source>
</evidence>
<keyword evidence="2" id="KW-1185">Reference proteome</keyword>
<proteinExistence type="predicted"/>
<dbReference type="Proteomes" id="UP001500552">
    <property type="component" value="Unassembled WGS sequence"/>
</dbReference>
<gene>
    <name evidence="1" type="ORF">GCM10023188_12680</name>
</gene>
<comment type="caution">
    <text evidence="1">The sequence shown here is derived from an EMBL/GenBank/DDBJ whole genome shotgun (WGS) entry which is preliminary data.</text>
</comment>
<sequence length="100" mass="11866">MHPVLKRFTPFVLLVNKKLSFFYPDFNQFRIRRKRLLKNLNKKIRIIKTLSNNLYITCITVNYLFPLIRNKKRYDKASRANSNQFLQGSSVGAPMVVRCT</sequence>
<organism evidence="1 2">
    <name type="scientific">Pontibacter saemangeumensis</name>
    <dbReference type="NCBI Taxonomy" id="1084525"/>
    <lineage>
        <taxon>Bacteria</taxon>
        <taxon>Pseudomonadati</taxon>
        <taxon>Bacteroidota</taxon>
        <taxon>Cytophagia</taxon>
        <taxon>Cytophagales</taxon>
        <taxon>Hymenobacteraceae</taxon>
        <taxon>Pontibacter</taxon>
    </lineage>
</organism>
<evidence type="ECO:0000313" key="1">
    <source>
        <dbReference type="EMBL" id="GAA4428467.1"/>
    </source>
</evidence>
<name>A0ABP8LHS5_9BACT</name>
<dbReference type="EMBL" id="BAABHC010000005">
    <property type="protein sequence ID" value="GAA4428467.1"/>
    <property type="molecule type" value="Genomic_DNA"/>
</dbReference>
<protein>
    <submittedName>
        <fullName evidence="1">Uncharacterized protein</fullName>
    </submittedName>
</protein>
<accession>A0ABP8LHS5</accession>